<evidence type="ECO:0008006" key="5">
    <source>
        <dbReference type="Google" id="ProtNLM"/>
    </source>
</evidence>
<dbReference type="EMBL" id="JBBXJM010000004">
    <property type="protein sequence ID" value="KAL1408932.1"/>
    <property type="molecule type" value="Genomic_DNA"/>
</dbReference>
<proteinExistence type="predicted"/>
<feature type="coiled-coil region" evidence="1">
    <location>
        <begin position="320"/>
        <end position="534"/>
    </location>
</feature>
<feature type="region of interest" description="Disordered" evidence="2">
    <location>
        <begin position="582"/>
        <end position="746"/>
    </location>
</feature>
<dbReference type="RefSeq" id="XP_069208876.1">
    <property type="nucleotide sequence ID" value="XM_069354234.1"/>
</dbReference>
<feature type="compositionally biased region" description="Polar residues" evidence="2">
    <location>
        <begin position="670"/>
        <end position="682"/>
    </location>
</feature>
<keyword evidence="4" id="KW-1185">Reference proteome</keyword>
<dbReference type="Proteomes" id="UP001565368">
    <property type="component" value="Unassembled WGS sequence"/>
</dbReference>
<gene>
    <name evidence="3" type="ORF">Q8F55_005746</name>
</gene>
<feature type="compositionally biased region" description="Low complexity" evidence="2">
    <location>
        <begin position="705"/>
        <end position="714"/>
    </location>
</feature>
<name>A0ABR3Q321_9TREE</name>
<sequence>MDIFQKKPPFATFPSPSLSLEDRLSGIRQAWHRCVTFWTHVSATWHPTYGVLTQQGQQCPPPFFGKRNTPAPIESPAPIDVGGLGSVVRQIEDAQRKYKLAEEANFNHLKTIRELQVEKSRLNELNHTLSEEVQSAKTEIETIKQAKEDSIANAKKLVQECFDKVAVVTTAFAEYEEAAASRMEASEQAIGELRRTTAEVNNIKEGVEAHFQKSESARQVMAATAAQAVSEVKEATEGHAKAIEKLKDATEEHTRAIDAKDAIIRELMGTIATKEDHNKQLDQYIQAMVATVGDDVKSFTDQLRALKTLRGIKVADQKLIDDLRSRLHETELSKSDLENELTSEHQQEIHDMKSRHSSSLMASAQEINTLQVANASLKQEVKDLQEKLQTKEAEAKANDIKLREAATVAHAGGESIQAQLESEIETMRTEKKQVEVRIESYQREIQLSIKELKADIAQKTQQLQQVPKLEKENAILQTQLSKAKDQSNAAEAELQRAKVEISQFKDSAPTTSGVKDLQSKVADLRQRIEDKDAHMKHLNSLVEAAQTLSNSYQSDLAKKTEDNEMFSALQLAEIDDLKRQLQGASKETTEEDRAFQSAVEQPLRTEARNKDNVIRELQNDLKKFAPNARSTNTSRGDVPTTKKAPAPAPAPKIRAGSVSSLSDVGAVEESTINNSAGQNSNGKRPISAVEDEENESDDDADWLLAAENAARSAADPQTKKPAVKQTKANARSDAVPERRASGGPMF</sequence>
<evidence type="ECO:0000313" key="4">
    <source>
        <dbReference type="Proteomes" id="UP001565368"/>
    </source>
</evidence>
<keyword evidence="1" id="KW-0175">Coiled coil</keyword>
<feature type="compositionally biased region" description="Acidic residues" evidence="2">
    <location>
        <begin position="689"/>
        <end position="701"/>
    </location>
</feature>
<evidence type="ECO:0000256" key="2">
    <source>
        <dbReference type="SAM" id="MobiDB-lite"/>
    </source>
</evidence>
<comment type="caution">
    <text evidence="3">The sequence shown here is derived from an EMBL/GenBank/DDBJ whole genome shotgun (WGS) entry which is preliminary data.</text>
</comment>
<feature type="compositionally biased region" description="Basic and acidic residues" evidence="2">
    <location>
        <begin position="603"/>
        <end position="623"/>
    </location>
</feature>
<evidence type="ECO:0000256" key="1">
    <source>
        <dbReference type="SAM" id="Coils"/>
    </source>
</evidence>
<dbReference type="GeneID" id="95986789"/>
<evidence type="ECO:0000313" key="3">
    <source>
        <dbReference type="EMBL" id="KAL1408932.1"/>
    </source>
</evidence>
<feature type="coiled-coil region" evidence="1">
    <location>
        <begin position="84"/>
        <end position="160"/>
    </location>
</feature>
<accession>A0ABR3Q321</accession>
<protein>
    <recommendedName>
        <fullName evidence="5">Nucleoprotein TPR/MLP1 domain-containing protein</fullName>
    </recommendedName>
</protein>
<reference evidence="3 4" key="1">
    <citation type="submission" date="2023-08" db="EMBL/GenBank/DDBJ databases">
        <title>Annotated Genome Sequence of Vanrija albida AlHP1.</title>
        <authorList>
            <person name="Herzog R."/>
        </authorList>
    </citation>
    <scope>NUCLEOTIDE SEQUENCE [LARGE SCALE GENOMIC DNA]</scope>
    <source>
        <strain evidence="3 4">AlHP1</strain>
    </source>
</reference>
<organism evidence="3 4">
    <name type="scientific">Vanrija albida</name>
    <dbReference type="NCBI Taxonomy" id="181172"/>
    <lineage>
        <taxon>Eukaryota</taxon>
        <taxon>Fungi</taxon>
        <taxon>Dikarya</taxon>
        <taxon>Basidiomycota</taxon>
        <taxon>Agaricomycotina</taxon>
        <taxon>Tremellomycetes</taxon>
        <taxon>Trichosporonales</taxon>
        <taxon>Trichosporonaceae</taxon>
        <taxon>Vanrija</taxon>
    </lineage>
</organism>